<sequence length="982" mass="111379">MPSYANAQTPDRISLLDNFGVYDKGEQLFIFGSLANVFPDSYLILQIVNPNGDLCQIQQLTPLSNGLFVTKGIPLKGKLCSISGEYEIKIFYGDYSTESTFTVSSTTFEEPSGATYFDQATKLVSEKIKSLEQKTNANLEPFSSQLETLSINPSDNTIGELELLYVDLWNTYFIQDELFEIDPSFRPAVTAALDSISQLIDNGKVSFDIAKTIDSEIFSSVFYYEIGDTNTAIDRINDVFVSIKNVDPIKVKAKQTLSFQELEDSLLSLMTKDNSLMNRAIKEEIAFIFARGTGPIYSTELNDLVDLLSKSRYLDVISRKQVGLYQIVQIEWDSKKSSLLNKNTIEEFLESKEKVSTLHQAALLLRELNNVDRFISDDGEGNSELANIISPEWNNLAIQLQLATSVDDILAAENDIKNMKMIIDASSRISKAVEISQTINIGSYLIDGWESLLVQVESAQSVGEILALVSEFDNSINELREKRSPISILKFEYETMKNKAEIQADYKNLFMINNALKILDTAEKMQNGNPTVSKIDRIEVLLTWASEKAPKIKDDLSSYSKDAYKVRASDILQRAKSIENLAELGQSKNRFLPNYIEFTDSMMKRVNDARNLVINNDLDAADELVRDLFSEWRQVSKAYADDPFGSESGYSKDELKRIEYRKHLEQISETVSKFYNAGFAQHSDKYVKMTDEASELIDYGNFIDAESKLAEIRTYLNEYLPLNNANIIYSIEYDQEKDIWIMEGAVNKPDFLKKKGMRQDLYVTVYDGAGNIHSTLEFTDTRNGDFFTQWRAPTEPGLYVVMLQYMNSKATQIVNVADKSERSYDSKELDTLELAREFEELKSFIEQFGGRNYDDSRFESILNEIKIGLANRDSEQVDAKLDELKRLIERYLPMRSRSAVIEAQFDNDKLILSGAVQKTLSFSEDLFIDIFDQQGNLVNEVALRDGASGHFSKIISQPFSPGVYVAQLEYHDLTVTDFFSVN</sequence>
<name>H9BWH5_9BACT</name>
<organism evidence="1">
    <name type="scientific">uncultured bacterium W5-77b</name>
    <dbReference type="NCBI Taxonomy" id="1131000"/>
    <lineage>
        <taxon>Bacteria</taxon>
        <taxon>environmental samples</taxon>
    </lineage>
</organism>
<reference evidence="1" key="1">
    <citation type="submission" date="2011-11" db="EMBL/GenBank/DDBJ databases">
        <title>Construction and analysis of a metagenome of deep-sea sediment.</title>
        <authorList>
            <person name="Huo Y.-Y."/>
            <person name="Cheng H."/>
            <person name="Wu M."/>
        </authorList>
    </citation>
    <scope>NUCLEOTIDE SEQUENCE</scope>
</reference>
<accession>H9BWH5</accession>
<proteinExistence type="predicted"/>
<evidence type="ECO:0000313" key="1">
    <source>
        <dbReference type="EMBL" id="AFD03147.1"/>
    </source>
</evidence>
<dbReference type="EMBL" id="JQ085816">
    <property type="protein sequence ID" value="AFD03147.1"/>
    <property type="molecule type" value="Genomic_DNA"/>
</dbReference>
<dbReference type="AlphaFoldDB" id="H9BWH5"/>
<protein>
    <submittedName>
        <fullName evidence="1">Uncharacterized protein</fullName>
    </submittedName>
</protein>